<organism evidence="2 3">
    <name type="scientific">Drosophila madeirensis</name>
    <name type="common">Fruit fly</name>
    <dbReference type="NCBI Taxonomy" id="30013"/>
    <lineage>
        <taxon>Eukaryota</taxon>
        <taxon>Metazoa</taxon>
        <taxon>Ecdysozoa</taxon>
        <taxon>Arthropoda</taxon>
        <taxon>Hexapoda</taxon>
        <taxon>Insecta</taxon>
        <taxon>Pterygota</taxon>
        <taxon>Neoptera</taxon>
        <taxon>Endopterygota</taxon>
        <taxon>Diptera</taxon>
        <taxon>Brachycera</taxon>
        <taxon>Muscomorpha</taxon>
        <taxon>Ephydroidea</taxon>
        <taxon>Drosophilidae</taxon>
        <taxon>Drosophila</taxon>
        <taxon>Sophophora</taxon>
    </lineage>
</organism>
<name>A0AAU9G0I0_DROMD</name>
<dbReference type="Gene3D" id="1.10.418.10">
    <property type="entry name" value="Calponin-like domain"/>
    <property type="match status" value="1"/>
</dbReference>
<keyword evidence="3" id="KW-1185">Reference proteome</keyword>
<dbReference type="GO" id="GO:0005737">
    <property type="term" value="C:cytoplasm"/>
    <property type="evidence" value="ECO:0007669"/>
    <property type="project" value="UniProtKB-ARBA"/>
</dbReference>
<accession>A0AAU9G0I0</accession>
<reference evidence="2 3" key="1">
    <citation type="submission" date="2024-02" db="EMBL/GenBank/DDBJ databases">
        <title>A chromosome-level genome assembly of Drosophila madeirensis, a fruit fly species endemic to Madeira island.</title>
        <authorList>
            <person name="Tomihara K."/>
            <person name="Llopart A."/>
            <person name="Yamamoto D."/>
        </authorList>
    </citation>
    <scope>NUCLEOTIDE SEQUENCE [LARGE SCALE GENOMIC DNA]</scope>
    <source>
        <strain evidence="2 3">RF1</strain>
    </source>
</reference>
<dbReference type="InterPro" id="IPR036872">
    <property type="entry name" value="CH_dom_sf"/>
</dbReference>
<dbReference type="Pfam" id="PF06294">
    <property type="entry name" value="CH_2"/>
    <property type="match status" value="1"/>
</dbReference>
<protein>
    <recommendedName>
        <fullName evidence="1">CH-like domain-containing protein</fullName>
    </recommendedName>
</protein>
<feature type="domain" description="CH-like" evidence="1">
    <location>
        <begin position="17"/>
        <end position="108"/>
    </location>
</feature>
<evidence type="ECO:0000313" key="2">
    <source>
        <dbReference type="EMBL" id="BFG01207.1"/>
    </source>
</evidence>
<evidence type="ECO:0000313" key="3">
    <source>
        <dbReference type="Proteomes" id="UP001500889"/>
    </source>
</evidence>
<proteinExistence type="predicted"/>
<sequence length="154" mass="17410">MHSIRQLTDLEQSRLGEWLGGEGVTLNCRSRRDTYSDVRPVAEILKKVHPAIELRCYTAASSFARRLQNWEVFAFRELRKLGLRLKAEDLKQLAGGRPGAVDWLLFSLIGQKNVRPSATRLAPRSVSLGAMCRSRFVSVPNAASSRTLDKDWRT</sequence>
<gene>
    <name evidence="2" type="ORF">DMAD_01019</name>
</gene>
<dbReference type="AlphaFoldDB" id="A0AAU9G0I0"/>
<evidence type="ECO:0000259" key="1">
    <source>
        <dbReference type="Pfam" id="PF06294"/>
    </source>
</evidence>
<dbReference type="Proteomes" id="UP001500889">
    <property type="component" value="Chromosome A"/>
</dbReference>
<dbReference type="InterPro" id="IPR010441">
    <property type="entry name" value="CH_2"/>
</dbReference>
<dbReference type="EMBL" id="AP029266">
    <property type="protein sequence ID" value="BFG01207.1"/>
    <property type="molecule type" value="Genomic_DNA"/>
</dbReference>